<organism evidence="2 3">
    <name type="scientific">Galbibacter pacificus</name>
    <dbReference type="NCBI Taxonomy" id="2996052"/>
    <lineage>
        <taxon>Bacteria</taxon>
        <taxon>Pseudomonadati</taxon>
        <taxon>Bacteroidota</taxon>
        <taxon>Flavobacteriia</taxon>
        <taxon>Flavobacteriales</taxon>
        <taxon>Flavobacteriaceae</taxon>
        <taxon>Galbibacter</taxon>
    </lineage>
</organism>
<evidence type="ECO:0000313" key="3">
    <source>
        <dbReference type="Proteomes" id="UP001153642"/>
    </source>
</evidence>
<reference evidence="2" key="1">
    <citation type="submission" date="2022-11" db="EMBL/GenBank/DDBJ databases">
        <title>High-quality draft genome sequence of Galbibacter sp. strain CMA-7.</title>
        <authorList>
            <person name="Wei L."/>
            <person name="Dong C."/>
            <person name="Shao Z."/>
        </authorList>
    </citation>
    <scope>NUCLEOTIDE SEQUENCE</scope>
    <source>
        <strain evidence="2">CMA-7</strain>
    </source>
</reference>
<sequence>MQFLNRKPYYLLVGATLVYIGFITTLLYVLLCCKTVDYKSVNIRIDNLHKQNEFWTGDLYAEDSINFTERKQVMKIKSNGEEHFINFEILKGHSQFLKIKISDSSPKMINHYTVLEGTIFKRKASEKVILSDLLSY</sequence>
<accession>A0ABT6FRV5</accession>
<gene>
    <name evidence="2" type="ORF">OSR52_08975</name>
</gene>
<evidence type="ECO:0000256" key="1">
    <source>
        <dbReference type="SAM" id="Phobius"/>
    </source>
</evidence>
<keyword evidence="1" id="KW-0472">Membrane</keyword>
<dbReference type="Proteomes" id="UP001153642">
    <property type="component" value="Unassembled WGS sequence"/>
</dbReference>
<proteinExistence type="predicted"/>
<keyword evidence="3" id="KW-1185">Reference proteome</keyword>
<name>A0ABT6FRV5_9FLAO</name>
<comment type="caution">
    <text evidence="2">The sequence shown here is derived from an EMBL/GenBank/DDBJ whole genome shotgun (WGS) entry which is preliminary data.</text>
</comment>
<feature type="transmembrane region" description="Helical" evidence="1">
    <location>
        <begin position="9"/>
        <end position="31"/>
    </location>
</feature>
<dbReference type="EMBL" id="JAPMUA010000003">
    <property type="protein sequence ID" value="MDG3586002.1"/>
    <property type="molecule type" value="Genomic_DNA"/>
</dbReference>
<keyword evidence="1" id="KW-1133">Transmembrane helix</keyword>
<evidence type="ECO:0000313" key="2">
    <source>
        <dbReference type="EMBL" id="MDG3586002.1"/>
    </source>
</evidence>
<protein>
    <submittedName>
        <fullName evidence="2">Uncharacterized protein</fullName>
    </submittedName>
</protein>
<dbReference type="RefSeq" id="WP_277900084.1">
    <property type="nucleotide sequence ID" value="NZ_JAPMUA010000003.1"/>
</dbReference>
<keyword evidence="1" id="KW-0812">Transmembrane</keyword>